<evidence type="ECO:0000313" key="1">
    <source>
        <dbReference type="EMBL" id="EMI25826.1"/>
    </source>
</evidence>
<dbReference type="PATRIC" id="fig|1263868.3.peg.3878"/>
<name>M5S301_9BACT</name>
<accession>M5S301</accession>
<comment type="caution">
    <text evidence="1">The sequence shown here is derived from an EMBL/GenBank/DDBJ whole genome shotgun (WGS) entry which is preliminary data.</text>
</comment>
<protein>
    <submittedName>
        <fullName evidence="1">Uncharacterized protein</fullName>
    </submittedName>
</protein>
<evidence type="ECO:0000313" key="2">
    <source>
        <dbReference type="Proteomes" id="UP000011996"/>
    </source>
</evidence>
<proteinExistence type="predicted"/>
<dbReference type="Proteomes" id="UP000011996">
    <property type="component" value="Unassembled WGS sequence"/>
</dbReference>
<sequence length="43" mass="4691">MADERQLKGLLLGDRILGESGHTIANHDPTNLQLGGLHLDEQN</sequence>
<dbReference type="AlphaFoldDB" id="M5S301"/>
<gene>
    <name evidence="1" type="ORF">RESH_03594</name>
</gene>
<dbReference type="EMBL" id="ANOF01000112">
    <property type="protein sequence ID" value="EMI25826.1"/>
    <property type="molecule type" value="Genomic_DNA"/>
</dbReference>
<dbReference type="STRING" id="1263868.RESH_03594"/>
<organism evidence="1 2">
    <name type="scientific">Rhodopirellula europaea SH398</name>
    <dbReference type="NCBI Taxonomy" id="1263868"/>
    <lineage>
        <taxon>Bacteria</taxon>
        <taxon>Pseudomonadati</taxon>
        <taxon>Planctomycetota</taxon>
        <taxon>Planctomycetia</taxon>
        <taxon>Pirellulales</taxon>
        <taxon>Pirellulaceae</taxon>
        <taxon>Rhodopirellula</taxon>
    </lineage>
</organism>
<reference evidence="1 2" key="1">
    <citation type="journal article" date="2013" name="Mar. Genomics">
        <title>Expression of sulfatases in Rhodopirellula baltica and the diversity of sulfatases in the genus Rhodopirellula.</title>
        <authorList>
            <person name="Wegner C.E."/>
            <person name="Richter-Heitmann T."/>
            <person name="Klindworth A."/>
            <person name="Klockow C."/>
            <person name="Richter M."/>
            <person name="Achstetter T."/>
            <person name="Glockner F.O."/>
            <person name="Harder J."/>
        </authorList>
    </citation>
    <scope>NUCLEOTIDE SEQUENCE [LARGE SCALE GENOMIC DNA]</scope>
    <source>
        <strain evidence="1 2">SH398</strain>
    </source>
</reference>